<evidence type="ECO:0000313" key="3">
    <source>
        <dbReference type="Proteomes" id="UP000483820"/>
    </source>
</evidence>
<accession>A0A6A5GHD6</accession>
<dbReference type="PROSITE" id="PS50181">
    <property type="entry name" value="FBOX"/>
    <property type="match status" value="1"/>
</dbReference>
<dbReference type="Pfam" id="PF01827">
    <property type="entry name" value="FTH"/>
    <property type="match status" value="1"/>
</dbReference>
<reference evidence="2 3" key="1">
    <citation type="submission" date="2019-12" db="EMBL/GenBank/DDBJ databases">
        <title>Chromosome-level assembly of the Caenorhabditis remanei genome.</title>
        <authorList>
            <person name="Teterina A.A."/>
            <person name="Willis J.H."/>
            <person name="Phillips P.C."/>
        </authorList>
    </citation>
    <scope>NUCLEOTIDE SEQUENCE [LARGE SCALE GENOMIC DNA]</scope>
    <source>
        <strain evidence="2 3">PX506</strain>
        <tissue evidence="2">Whole organism</tissue>
    </source>
</reference>
<gene>
    <name evidence="2" type="ORF">GCK72_021171</name>
</gene>
<dbReference type="KEGG" id="crq:GCK72_021171"/>
<comment type="caution">
    <text evidence="2">The sequence shown here is derived from an EMBL/GenBank/DDBJ whole genome shotgun (WGS) entry which is preliminary data.</text>
</comment>
<organism evidence="2 3">
    <name type="scientific">Caenorhabditis remanei</name>
    <name type="common">Caenorhabditis vulgaris</name>
    <dbReference type="NCBI Taxonomy" id="31234"/>
    <lineage>
        <taxon>Eukaryota</taxon>
        <taxon>Metazoa</taxon>
        <taxon>Ecdysozoa</taxon>
        <taxon>Nematoda</taxon>
        <taxon>Chromadorea</taxon>
        <taxon>Rhabditida</taxon>
        <taxon>Rhabditina</taxon>
        <taxon>Rhabditomorpha</taxon>
        <taxon>Rhabditoidea</taxon>
        <taxon>Rhabditidae</taxon>
        <taxon>Peloderinae</taxon>
        <taxon>Caenorhabditis</taxon>
    </lineage>
</organism>
<dbReference type="EMBL" id="WUAV01000005">
    <property type="protein sequence ID" value="KAF1754608.1"/>
    <property type="molecule type" value="Genomic_DNA"/>
</dbReference>
<dbReference type="PANTHER" id="PTHR23015:SF4">
    <property type="entry name" value="DUF38 DOMAIN-CONTAINING PROTEIN-RELATED"/>
    <property type="match status" value="1"/>
</dbReference>
<dbReference type="GeneID" id="78777151"/>
<dbReference type="PANTHER" id="PTHR23015">
    <property type="entry name" value="UNCHARACTERIZED C.ELEGANS PROTEIN"/>
    <property type="match status" value="1"/>
</dbReference>
<dbReference type="InterPro" id="IPR040161">
    <property type="entry name" value="FB224"/>
</dbReference>
<dbReference type="CTD" id="78777151"/>
<dbReference type="Pfam" id="PF00646">
    <property type="entry name" value="F-box"/>
    <property type="match status" value="1"/>
</dbReference>
<dbReference type="Proteomes" id="UP000483820">
    <property type="component" value="Chromosome V"/>
</dbReference>
<dbReference type="CDD" id="cd22150">
    <property type="entry name" value="F-box_CeFBXA-like"/>
    <property type="match status" value="1"/>
</dbReference>
<sequence>MGNEAIKFKEFEFWYYRFSRGEFDLDYDIGSIISNLELSNLHNDAIEKIIEKCDLKEQLTLRKVSKDLRSLVDKQKIAYKSIHIDLMDSYILCWYNDKKVVFASENWDENKQLGFDYKGSCTIRGEDYVKIALNDLSIALNNPKLRLDELTVGFQSNDKMNRFRLNSLLQHLNHQIHVKKIKIEANVPEDIHKNLLSILPCLKPKELVNIGVFVEDPDDWVPEQALKCVKKIANLEQWKQAEELTLDPLNLFPLEFLTHFKRFDFFTSGLNEDFLINLRDLFSTSTNFQSCTVGTYGILASCTEYLESVCERMKSGDPSVVLYHFKIPENSSKIFEFKVDYNEYQIDIEKKNF</sequence>
<protein>
    <recommendedName>
        <fullName evidence="1">F-box domain-containing protein</fullName>
    </recommendedName>
</protein>
<proteinExistence type="predicted"/>
<evidence type="ECO:0000313" key="2">
    <source>
        <dbReference type="EMBL" id="KAF1754608.1"/>
    </source>
</evidence>
<dbReference type="AlphaFoldDB" id="A0A6A5GHD6"/>
<dbReference type="GO" id="GO:0045087">
    <property type="term" value="P:innate immune response"/>
    <property type="evidence" value="ECO:0007669"/>
    <property type="project" value="TreeGrafter"/>
</dbReference>
<feature type="domain" description="F-box" evidence="1">
    <location>
        <begin position="35"/>
        <end position="82"/>
    </location>
</feature>
<evidence type="ECO:0000259" key="1">
    <source>
        <dbReference type="PROSITE" id="PS50181"/>
    </source>
</evidence>
<dbReference type="RefSeq" id="XP_053582990.1">
    <property type="nucleotide sequence ID" value="XM_053734077.1"/>
</dbReference>
<name>A0A6A5GHD6_CAERE</name>
<dbReference type="SMART" id="SM00256">
    <property type="entry name" value="FBOX"/>
    <property type="match status" value="1"/>
</dbReference>
<dbReference type="InterPro" id="IPR001810">
    <property type="entry name" value="F-box_dom"/>
</dbReference>
<dbReference type="InterPro" id="IPR002900">
    <property type="entry name" value="DUF38/FTH_CAE_spp"/>
</dbReference>